<keyword evidence="5" id="KW-0029">Amino-acid transport</keyword>
<comment type="similarity">
    <text evidence="2">Belongs to the sideroflexin family.</text>
</comment>
<evidence type="ECO:0000256" key="3">
    <source>
        <dbReference type="ARBA" id="ARBA00022448"/>
    </source>
</evidence>
<evidence type="ECO:0008006" key="12">
    <source>
        <dbReference type="Google" id="ProtNLM"/>
    </source>
</evidence>
<proteinExistence type="inferred from homology"/>
<keyword evidence="4 9" id="KW-0812">Transmembrane</keyword>
<feature type="transmembrane region" description="Helical" evidence="9">
    <location>
        <begin position="163"/>
        <end position="183"/>
    </location>
</feature>
<feature type="transmembrane region" description="Helical" evidence="9">
    <location>
        <begin position="131"/>
        <end position="151"/>
    </location>
</feature>
<dbReference type="AlphaFoldDB" id="A0A8T2IV52"/>
<keyword evidence="3" id="KW-0813">Transport</keyword>
<evidence type="ECO:0000256" key="7">
    <source>
        <dbReference type="ARBA" id="ARBA00023128"/>
    </source>
</evidence>
<gene>
    <name evidence="10" type="ORF">GDO86_013671</name>
</gene>
<dbReference type="Proteomes" id="UP000812440">
    <property type="component" value="Chromosome 7"/>
</dbReference>
<dbReference type="GO" id="GO:0015075">
    <property type="term" value="F:monoatomic ion transmembrane transporter activity"/>
    <property type="evidence" value="ECO:0007669"/>
    <property type="project" value="InterPro"/>
</dbReference>
<feature type="transmembrane region" description="Helical" evidence="9">
    <location>
        <begin position="219"/>
        <end position="239"/>
    </location>
</feature>
<comment type="subcellular location">
    <subcellularLocation>
        <location evidence="1">Mitochondrion membrane</location>
        <topology evidence="1">Multi-pass membrane protein</topology>
    </subcellularLocation>
</comment>
<dbReference type="GO" id="GO:0005743">
    <property type="term" value="C:mitochondrial inner membrane"/>
    <property type="evidence" value="ECO:0007669"/>
    <property type="project" value="TreeGrafter"/>
</dbReference>
<protein>
    <recommendedName>
        <fullName evidence="12">Sideroflexin-4</fullName>
    </recommendedName>
</protein>
<evidence type="ECO:0000256" key="5">
    <source>
        <dbReference type="ARBA" id="ARBA00022970"/>
    </source>
</evidence>
<dbReference type="GO" id="GO:1990542">
    <property type="term" value="P:mitochondrial transmembrane transport"/>
    <property type="evidence" value="ECO:0007669"/>
    <property type="project" value="TreeGrafter"/>
</dbReference>
<evidence type="ECO:0000313" key="11">
    <source>
        <dbReference type="Proteomes" id="UP000812440"/>
    </source>
</evidence>
<evidence type="ECO:0000256" key="2">
    <source>
        <dbReference type="ARBA" id="ARBA00005974"/>
    </source>
</evidence>
<reference evidence="10" key="1">
    <citation type="thesis" date="2020" institute="ProQuest LLC" country="789 East Eisenhower Parkway, Ann Arbor, MI, USA">
        <title>Comparative Genomics and Chromosome Evolution.</title>
        <authorList>
            <person name="Mudd A.B."/>
        </authorList>
    </citation>
    <scope>NUCLEOTIDE SEQUENCE</scope>
    <source>
        <strain evidence="10">Female2</strain>
        <tissue evidence="10">Blood</tissue>
    </source>
</reference>
<evidence type="ECO:0000256" key="4">
    <source>
        <dbReference type="ARBA" id="ARBA00022692"/>
    </source>
</evidence>
<dbReference type="Pfam" id="PF03820">
    <property type="entry name" value="SFXNs"/>
    <property type="match status" value="1"/>
</dbReference>
<keyword evidence="11" id="KW-1185">Reference proteome</keyword>
<dbReference type="OrthoDB" id="6608471at2759"/>
<sequence>MGSMRRRRHREEGILIIIQLGWGEIQSSKALLENQANTSIDIGQDKKVTDAKTLCEVSLHPQTGDVIPLIFRPPALMPMVTPMAVATLLPHIGTKPAFFWQFLFQSYCAGFNWNHRNRTCTVGNSQSIPPIISLGSVTYLSVLGALPQFLMNRYKFTSSASQTFLMRILPVPLITFLSALNVITMRVQEMESGVEVKDKSGRVIGTSSRAGQKAVKETAVSRAMLMGITALTPSALHLLLKRSSFIVRNPMALAPIKHMAAALAFGSMIPVSFALFPQQGTIHRSDLEKELQGVTSESELFYHRGL</sequence>
<dbReference type="EMBL" id="JAACNH010000008">
    <property type="protein sequence ID" value="KAG8435812.1"/>
    <property type="molecule type" value="Genomic_DNA"/>
</dbReference>
<comment type="caution">
    <text evidence="10">The sequence shown here is derived from an EMBL/GenBank/DDBJ whole genome shotgun (WGS) entry which is preliminary data.</text>
</comment>
<feature type="transmembrane region" description="Helical" evidence="9">
    <location>
        <begin position="259"/>
        <end position="276"/>
    </location>
</feature>
<dbReference type="PANTHER" id="PTHR11153:SF3">
    <property type="entry name" value="SIDEROFLEXIN-4"/>
    <property type="match status" value="1"/>
</dbReference>
<evidence type="ECO:0000256" key="9">
    <source>
        <dbReference type="SAM" id="Phobius"/>
    </source>
</evidence>
<evidence type="ECO:0000313" key="10">
    <source>
        <dbReference type="EMBL" id="KAG8435812.1"/>
    </source>
</evidence>
<name>A0A8T2IV52_9PIPI</name>
<keyword evidence="7" id="KW-0496">Mitochondrion</keyword>
<organism evidence="10 11">
    <name type="scientific">Hymenochirus boettgeri</name>
    <name type="common">Congo dwarf clawed frog</name>
    <dbReference type="NCBI Taxonomy" id="247094"/>
    <lineage>
        <taxon>Eukaryota</taxon>
        <taxon>Metazoa</taxon>
        <taxon>Chordata</taxon>
        <taxon>Craniata</taxon>
        <taxon>Vertebrata</taxon>
        <taxon>Euteleostomi</taxon>
        <taxon>Amphibia</taxon>
        <taxon>Batrachia</taxon>
        <taxon>Anura</taxon>
        <taxon>Pipoidea</taxon>
        <taxon>Pipidae</taxon>
        <taxon>Pipinae</taxon>
        <taxon>Hymenochirus</taxon>
    </lineage>
</organism>
<accession>A0A8T2IV52</accession>
<evidence type="ECO:0000256" key="1">
    <source>
        <dbReference type="ARBA" id="ARBA00004225"/>
    </source>
</evidence>
<evidence type="ECO:0000256" key="8">
    <source>
        <dbReference type="ARBA" id="ARBA00023136"/>
    </source>
</evidence>
<keyword evidence="8 9" id="KW-0472">Membrane</keyword>
<evidence type="ECO:0000256" key="6">
    <source>
        <dbReference type="ARBA" id="ARBA00022989"/>
    </source>
</evidence>
<keyword evidence="6 9" id="KW-1133">Transmembrane helix</keyword>
<dbReference type="GO" id="GO:0006865">
    <property type="term" value="P:amino acid transport"/>
    <property type="evidence" value="ECO:0007669"/>
    <property type="project" value="UniProtKB-KW"/>
</dbReference>
<dbReference type="InterPro" id="IPR004686">
    <property type="entry name" value="Mtc"/>
</dbReference>
<dbReference type="PANTHER" id="PTHR11153">
    <property type="entry name" value="SIDEROFLEXIN"/>
    <property type="match status" value="1"/>
</dbReference>